<protein>
    <submittedName>
        <fullName evidence="3">Maleylpyruvate isomerase family mycothiol-dependent enzyme</fullName>
    </submittedName>
</protein>
<sequence length="234" mass="25553">MTTAPTDALDHLLVLGDLQYQFLASIDLVDPATPIPWCGRWRVRNLVVHLARIHHWAAGQALRRQETPLGRGPFDLPSLYASCALELRSTLTDVSPAAPAWTLDESGVAGFWRRRQTHETLIHLWDLRTAGGLPFDASPVVWADAVDEVVTVMQPRQERMGRMEPLPAPIELVATDADRRWLLGGDGVPAAQVTGPASVLALLFWGRGSVSAPVLDVAGDRGALDDALNRRLTP</sequence>
<evidence type="ECO:0000259" key="2">
    <source>
        <dbReference type="Pfam" id="PF11716"/>
    </source>
</evidence>
<dbReference type="GO" id="GO:0016853">
    <property type="term" value="F:isomerase activity"/>
    <property type="evidence" value="ECO:0007669"/>
    <property type="project" value="UniProtKB-KW"/>
</dbReference>
<feature type="domain" description="Mycothiol-dependent maleylpyruvate isomerase metal-binding" evidence="2">
    <location>
        <begin position="22"/>
        <end position="128"/>
    </location>
</feature>
<keyword evidence="4" id="KW-1185">Reference proteome</keyword>
<dbReference type="NCBIfam" id="TIGR03083">
    <property type="entry name" value="maleylpyruvate isomerase family mycothiol-dependent enzyme"/>
    <property type="match status" value="1"/>
</dbReference>
<accession>A0ABT7S7F0</accession>
<dbReference type="PANTHER" id="PTHR40758:SF1">
    <property type="entry name" value="CONSERVED PROTEIN"/>
    <property type="match status" value="1"/>
</dbReference>
<comment type="caution">
    <text evidence="3">The sequence shown here is derived from an EMBL/GenBank/DDBJ whole genome shotgun (WGS) entry which is preliminary data.</text>
</comment>
<dbReference type="PANTHER" id="PTHR40758">
    <property type="entry name" value="CONSERVED PROTEIN"/>
    <property type="match status" value="1"/>
</dbReference>
<dbReference type="RefSeq" id="WP_289446914.1">
    <property type="nucleotide sequence ID" value="NZ_JAUCGR010000002.1"/>
</dbReference>
<gene>
    <name evidence="3" type="ORF">QRT05_09460</name>
</gene>
<evidence type="ECO:0000313" key="4">
    <source>
        <dbReference type="Proteomes" id="UP001321453"/>
    </source>
</evidence>
<evidence type="ECO:0000313" key="3">
    <source>
        <dbReference type="EMBL" id="MDM7831558.1"/>
    </source>
</evidence>
<name>A0ABT7S7F0_9CELL</name>
<dbReference type="InterPro" id="IPR034660">
    <property type="entry name" value="DinB/YfiT-like"/>
</dbReference>
<proteinExistence type="predicted"/>
<dbReference type="Pfam" id="PF07398">
    <property type="entry name" value="MDMPI_C"/>
    <property type="match status" value="1"/>
</dbReference>
<feature type="domain" description="MDMPI C-terminal" evidence="1">
    <location>
        <begin position="143"/>
        <end position="225"/>
    </location>
</feature>
<evidence type="ECO:0000259" key="1">
    <source>
        <dbReference type="Pfam" id="PF07398"/>
    </source>
</evidence>
<dbReference type="Proteomes" id="UP001321453">
    <property type="component" value="Unassembled WGS sequence"/>
</dbReference>
<dbReference type="Pfam" id="PF11716">
    <property type="entry name" value="MDMPI_N"/>
    <property type="match status" value="1"/>
</dbReference>
<keyword evidence="3" id="KW-0413">Isomerase</keyword>
<dbReference type="EMBL" id="JAUCGR010000002">
    <property type="protein sequence ID" value="MDM7831558.1"/>
    <property type="molecule type" value="Genomic_DNA"/>
</dbReference>
<dbReference type="InterPro" id="IPR024344">
    <property type="entry name" value="MDMPI_metal-binding"/>
</dbReference>
<organism evidence="3 4">
    <name type="scientific">Cellulomonas edaphi</name>
    <dbReference type="NCBI Taxonomy" id="3053468"/>
    <lineage>
        <taxon>Bacteria</taxon>
        <taxon>Bacillati</taxon>
        <taxon>Actinomycetota</taxon>
        <taxon>Actinomycetes</taxon>
        <taxon>Micrococcales</taxon>
        <taxon>Cellulomonadaceae</taxon>
        <taxon>Cellulomonas</taxon>
    </lineage>
</organism>
<dbReference type="InterPro" id="IPR010872">
    <property type="entry name" value="MDMPI_C-term_domain"/>
</dbReference>
<reference evidence="3 4" key="1">
    <citation type="submission" date="2023-06" db="EMBL/GenBank/DDBJ databases">
        <title>Cellulomonas sp. MW9 Whole genome sequence.</title>
        <authorList>
            <person name="Park S."/>
        </authorList>
    </citation>
    <scope>NUCLEOTIDE SEQUENCE [LARGE SCALE GENOMIC DNA]</scope>
    <source>
        <strain evidence="3 4">MW9</strain>
    </source>
</reference>
<dbReference type="InterPro" id="IPR017517">
    <property type="entry name" value="Maleyloyr_isom"/>
</dbReference>
<dbReference type="SUPFAM" id="SSF109854">
    <property type="entry name" value="DinB/YfiT-like putative metalloenzymes"/>
    <property type="match status" value="1"/>
</dbReference>